<feature type="compositionally biased region" description="Basic and acidic residues" evidence="2">
    <location>
        <begin position="15"/>
        <end position="37"/>
    </location>
</feature>
<feature type="compositionally biased region" description="Acidic residues" evidence="2">
    <location>
        <begin position="38"/>
        <end position="49"/>
    </location>
</feature>
<protein>
    <submittedName>
        <fullName evidence="4">Uncharacterized protein</fullName>
    </submittedName>
</protein>
<dbReference type="PANTHER" id="PTHR14096:SF64">
    <property type="match status" value="1"/>
</dbReference>
<proteinExistence type="inferred from homology"/>
<dbReference type="GO" id="GO:0005576">
    <property type="term" value="C:extracellular region"/>
    <property type="evidence" value="ECO:0007669"/>
    <property type="project" value="InterPro"/>
</dbReference>
<comment type="similarity">
    <text evidence="1">Belongs to the apolipoprotein L family.</text>
</comment>
<evidence type="ECO:0000256" key="2">
    <source>
        <dbReference type="SAM" id="MobiDB-lite"/>
    </source>
</evidence>
<evidence type="ECO:0000313" key="5">
    <source>
        <dbReference type="Proteomes" id="UP001501920"/>
    </source>
</evidence>
<dbReference type="GO" id="GO:0016020">
    <property type="term" value="C:membrane"/>
    <property type="evidence" value="ECO:0007669"/>
    <property type="project" value="TreeGrafter"/>
</dbReference>
<keyword evidence="3" id="KW-0472">Membrane</keyword>
<feature type="transmembrane region" description="Helical" evidence="3">
    <location>
        <begin position="207"/>
        <end position="230"/>
    </location>
</feature>
<evidence type="ECO:0000256" key="1">
    <source>
        <dbReference type="ARBA" id="ARBA00010090"/>
    </source>
</evidence>
<evidence type="ECO:0000256" key="3">
    <source>
        <dbReference type="SAM" id="Phobius"/>
    </source>
</evidence>
<evidence type="ECO:0000313" key="4">
    <source>
        <dbReference type="Ensembl" id="ENSPNAP00000056999.1"/>
    </source>
</evidence>
<dbReference type="InterPro" id="IPR008405">
    <property type="entry name" value="ApoL"/>
</dbReference>
<reference evidence="4" key="3">
    <citation type="submission" date="2025-09" db="UniProtKB">
        <authorList>
            <consortium name="Ensembl"/>
        </authorList>
    </citation>
    <scope>IDENTIFICATION</scope>
</reference>
<name>A0AAR2K3G8_PYGNA</name>
<dbReference type="Pfam" id="PF05461">
    <property type="entry name" value="ApoL"/>
    <property type="match status" value="1"/>
</dbReference>
<dbReference type="PANTHER" id="PTHR14096">
    <property type="entry name" value="APOLIPOPROTEIN L"/>
    <property type="match status" value="1"/>
</dbReference>
<feature type="region of interest" description="Disordered" evidence="2">
    <location>
        <begin position="1"/>
        <end position="79"/>
    </location>
</feature>
<dbReference type="GO" id="GO:0006869">
    <property type="term" value="P:lipid transport"/>
    <property type="evidence" value="ECO:0007669"/>
    <property type="project" value="InterPro"/>
</dbReference>
<dbReference type="GeneTree" id="ENSGT01030000234599"/>
<dbReference type="AlphaFoldDB" id="A0AAR2K3G8"/>
<dbReference type="GO" id="GO:0042157">
    <property type="term" value="P:lipoprotein metabolic process"/>
    <property type="evidence" value="ECO:0007669"/>
    <property type="project" value="InterPro"/>
</dbReference>
<dbReference type="Proteomes" id="UP001501920">
    <property type="component" value="Chromosome 22"/>
</dbReference>
<sequence>MRKPPILRVPPLPCRDAKGLPDSETPEKGADLFKPGDVEDAETWMEEYSPDTKPHNNSHTASRETTARGEAFVPEDFDPPGATSSNYYLSEAAKAEWMSSQMDVRRARGPEDDEERLEGVEEEEGDTDSLMEWWNTVELWDELPSDEEINLKEDETISFTEIAGKVHRGLRVFYKVFTEQAEFLYQHVLFLYSLADDLSNFHRRAKIANITGSTTTAVGGVAAIAGLALAPVTFGASLIVSVVGLGVATAGGITAASAAISDNVHDMNDRKKIEIIVQDYEIRLTEMQHCLRFVAEGIRRLRCHPLLRRNNYYAGNWEVRRALQTVSLVSEPVERAEEIVNTAMAALNSVCKGMDKYFTKDSRELKKGCKKEVTMRVQMLAKHLHDGLVQLNSIREQLLDATGHV</sequence>
<feature type="compositionally biased region" description="Acidic residues" evidence="2">
    <location>
        <begin position="111"/>
        <end position="127"/>
    </location>
</feature>
<reference evidence="4" key="2">
    <citation type="submission" date="2025-08" db="UniProtKB">
        <authorList>
            <consortium name="Ensembl"/>
        </authorList>
    </citation>
    <scope>IDENTIFICATION</scope>
</reference>
<accession>A0AAR2K3G8</accession>
<keyword evidence="3" id="KW-1133">Transmembrane helix</keyword>
<organism evidence="4 5">
    <name type="scientific">Pygocentrus nattereri</name>
    <name type="common">Red-bellied piranha</name>
    <dbReference type="NCBI Taxonomy" id="42514"/>
    <lineage>
        <taxon>Eukaryota</taxon>
        <taxon>Metazoa</taxon>
        <taxon>Chordata</taxon>
        <taxon>Craniata</taxon>
        <taxon>Vertebrata</taxon>
        <taxon>Euteleostomi</taxon>
        <taxon>Actinopterygii</taxon>
        <taxon>Neopterygii</taxon>
        <taxon>Teleostei</taxon>
        <taxon>Ostariophysi</taxon>
        <taxon>Characiformes</taxon>
        <taxon>Characoidei</taxon>
        <taxon>Pygocentrus</taxon>
    </lineage>
</organism>
<feature type="transmembrane region" description="Helical" evidence="3">
    <location>
        <begin position="236"/>
        <end position="260"/>
    </location>
</feature>
<reference evidence="4 5" key="1">
    <citation type="submission" date="2020-10" db="EMBL/GenBank/DDBJ databases">
        <title>Pygocentrus nattereri (red-bellied piranha) genome, fPygNat1, primary haplotype.</title>
        <authorList>
            <person name="Myers G."/>
            <person name="Meyer A."/>
            <person name="Karagic N."/>
            <person name="Pippel M."/>
            <person name="Winkler S."/>
            <person name="Tracey A."/>
            <person name="Wood J."/>
            <person name="Formenti G."/>
            <person name="Howe K."/>
            <person name="Fedrigo O."/>
            <person name="Jarvis E.D."/>
        </authorList>
    </citation>
    <scope>NUCLEOTIDE SEQUENCE [LARGE SCALE GENOMIC DNA]</scope>
</reference>
<feature type="region of interest" description="Disordered" evidence="2">
    <location>
        <begin position="108"/>
        <end position="127"/>
    </location>
</feature>
<dbReference type="GO" id="GO:0008289">
    <property type="term" value="F:lipid binding"/>
    <property type="evidence" value="ECO:0007669"/>
    <property type="project" value="InterPro"/>
</dbReference>
<dbReference type="Ensembl" id="ENSPNAT00000087628.1">
    <property type="protein sequence ID" value="ENSPNAP00000056999.1"/>
    <property type="gene ID" value="ENSPNAG00000036102.1"/>
</dbReference>
<keyword evidence="3" id="KW-0812">Transmembrane</keyword>
<keyword evidence="5" id="KW-1185">Reference proteome</keyword>